<protein>
    <submittedName>
        <fullName evidence="1">Uncharacterized protein</fullName>
    </submittedName>
</protein>
<name>A0A821MKK2_9BILA</name>
<feature type="non-terminal residue" evidence="1">
    <location>
        <position position="1"/>
    </location>
</feature>
<comment type="caution">
    <text evidence="1">The sequence shown here is derived from an EMBL/GenBank/DDBJ whole genome shotgun (WGS) entry which is preliminary data.</text>
</comment>
<accession>A0A821MKK2</accession>
<sequence length="61" mass="7222">NSIQSIDENFKCEKNLLDEEFNRQRTKLNLTDEKPQYSPIKIQPNLNERTQKQSLTTLIKS</sequence>
<gene>
    <name evidence="1" type="ORF">OVN521_LOCUS50831</name>
</gene>
<proteinExistence type="predicted"/>
<organism evidence="1 2">
    <name type="scientific">Rotaria magnacalcarata</name>
    <dbReference type="NCBI Taxonomy" id="392030"/>
    <lineage>
        <taxon>Eukaryota</taxon>
        <taxon>Metazoa</taxon>
        <taxon>Spiralia</taxon>
        <taxon>Gnathifera</taxon>
        <taxon>Rotifera</taxon>
        <taxon>Eurotatoria</taxon>
        <taxon>Bdelloidea</taxon>
        <taxon>Philodinida</taxon>
        <taxon>Philodinidae</taxon>
        <taxon>Rotaria</taxon>
    </lineage>
</organism>
<evidence type="ECO:0000313" key="1">
    <source>
        <dbReference type="EMBL" id="CAF4771153.1"/>
    </source>
</evidence>
<dbReference type="Proteomes" id="UP000663866">
    <property type="component" value="Unassembled WGS sequence"/>
</dbReference>
<keyword evidence="2" id="KW-1185">Reference proteome</keyword>
<dbReference type="EMBL" id="CAJOBG010119112">
    <property type="protein sequence ID" value="CAF4771153.1"/>
    <property type="molecule type" value="Genomic_DNA"/>
</dbReference>
<dbReference type="AlphaFoldDB" id="A0A821MKK2"/>
<reference evidence="1" key="1">
    <citation type="submission" date="2021-02" db="EMBL/GenBank/DDBJ databases">
        <authorList>
            <person name="Nowell W R."/>
        </authorList>
    </citation>
    <scope>NUCLEOTIDE SEQUENCE</scope>
</reference>
<evidence type="ECO:0000313" key="2">
    <source>
        <dbReference type="Proteomes" id="UP000663866"/>
    </source>
</evidence>